<dbReference type="CDD" id="cd00531">
    <property type="entry name" value="NTF2_like"/>
    <property type="match status" value="1"/>
</dbReference>
<evidence type="ECO:0000259" key="1">
    <source>
        <dbReference type="Pfam" id="PF13577"/>
    </source>
</evidence>
<sequence>MQDTVTGPAPGQFRELAELEALRQLKARYFYYIDTKQWDLWLGLFTVDATLAWDSAVSTGGRDGDTRSFTGLDAIKENVVRGILNPTTSVHQGHTPVLEIISDTEARGIWPMEDIVVATHLHRLIHGWGHYHETYRKVDGAWKIASSHLTRLLLQDTGL</sequence>
<evidence type="ECO:0000313" key="3">
    <source>
        <dbReference type="EMBL" id="ORA40302.1"/>
    </source>
</evidence>
<feature type="domain" description="SnoaL-like" evidence="1">
    <location>
        <begin position="14"/>
        <end position="146"/>
    </location>
</feature>
<evidence type="ECO:0000313" key="4">
    <source>
        <dbReference type="Proteomes" id="UP000192441"/>
    </source>
</evidence>
<dbReference type="EMBL" id="AP022607">
    <property type="protein sequence ID" value="BBZ15620.1"/>
    <property type="molecule type" value="Genomic_DNA"/>
</dbReference>
<reference evidence="2" key="3">
    <citation type="submission" date="2020-02" db="EMBL/GenBank/DDBJ databases">
        <authorList>
            <person name="Matsumoto Y."/>
            <person name="Kinjo T."/>
            <person name="Motooka D."/>
            <person name="Nabeya D."/>
            <person name="Jung N."/>
            <person name="Uechi K."/>
            <person name="Horii T."/>
            <person name="Iida T."/>
            <person name="Fujita J."/>
            <person name="Nakamura S."/>
        </authorList>
    </citation>
    <scope>NUCLEOTIDE SEQUENCE</scope>
    <source>
        <strain evidence="2">JCM 12687</strain>
        <plasmid evidence="2">pJCM12687</plasmid>
    </source>
</reference>
<geneLocation type="plasmid" evidence="2 5">
    <name>pJCM12687</name>
</geneLocation>
<dbReference type="SUPFAM" id="SSF54427">
    <property type="entry name" value="NTF2-like"/>
    <property type="match status" value="1"/>
</dbReference>
<accession>A0A7I7WF06</accession>
<dbReference type="Proteomes" id="UP000192441">
    <property type="component" value="Unassembled WGS sequence"/>
</dbReference>
<keyword evidence="2" id="KW-0614">Plasmid</keyword>
<dbReference type="InterPro" id="IPR032710">
    <property type="entry name" value="NTF2-like_dom_sf"/>
</dbReference>
<dbReference type="EMBL" id="MVHM01000002">
    <property type="protein sequence ID" value="ORA40302.1"/>
    <property type="molecule type" value="Genomic_DNA"/>
</dbReference>
<evidence type="ECO:0000313" key="5">
    <source>
        <dbReference type="Proteomes" id="UP000467379"/>
    </source>
</evidence>
<dbReference type="Pfam" id="PF13577">
    <property type="entry name" value="SnoaL_4"/>
    <property type="match status" value="1"/>
</dbReference>
<keyword evidence="5" id="KW-1185">Reference proteome</keyword>
<gene>
    <name evidence="3" type="ORF">BST20_07065</name>
    <name evidence="2" type="ORF">MBRA_58150</name>
</gene>
<name>A0A7I7WF06_9MYCO</name>
<dbReference type="Proteomes" id="UP000467379">
    <property type="component" value="Plasmid pJCM12687"/>
</dbReference>
<dbReference type="InterPro" id="IPR037401">
    <property type="entry name" value="SnoaL-like"/>
</dbReference>
<dbReference type="Gene3D" id="3.10.450.50">
    <property type="match status" value="1"/>
</dbReference>
<organism evidence="3 4">
    <name type="scientific">Mycobacterium branderi</name>
    <dbReference type="NCBI Taxonomy" id="43348"/>
    <lineage>
        <taxon>Bacteria</taxon>
        <taxon>Bacillati</taxon>
        <taxon>Actinomycetota</taxon>
        <taxon>Actinomycetes</taxon>
        <taxon>Mycobacteriales</taxon>
        <taxon>Mycobacteriaceae</taxon>
        <taxon>Mycobacterium</taxon>
    </lineage>
</organism>
<protein>
    <submittedName>
        <fullName evidence="2">Bile-acid 7-alpha-dehydratase</fullName>
    </submittedName>
</protein>
<evidence type="ECO:0000313" key="2">
    <source>
        <dbReference type="EMBL" id="BBZ15620.1"/>
    </source>
</evidence>
<reference evidence="3 4" key="1">
    <citation type="submission" date="2016-12" db="EMBL/GenBank/DDBJ databases">
        <title>The new phylogeny of genus Mycobacterium.</title>
        <authorList>
            <person name="Tortoli E."/>
            <person name="Trovato A."/>
            <person name="Cirillo D.M."/>
        </authorList>
    </citation>
    <scope>NUCLEOTIDE SEQUENCE [LARGE SCALE GENOMIC DNA]</scope>
    <source>
        <strain evidence="3 4">DSM 44624</strain>
    </source>
</reference>
<dbReference type="OrthoDB" id="3173051at2"/>
<reference evidence="2 5" key="2">
    <citation type="journal article" date="2019" name="Emerg. Microbes Infect.">
        <title>Comprehensive subspecies identification of 175 nontuberculous mycobacteria species based on 7547 genomic profiles.</title>
        <authorList>
            <person name="Matsumoto Y."/>
            <person name="Kinjo T."/>
            <person name="Motooka D."/>
            <person name="Nabeya D."/>
            <person name="Jung N."/>
            <person name="Uechi K."/>
            <person name="Horii T."/>
            <person name="Iida T."/>
            <person name="Fujita J."/>
            <person name="Nakamura S."/>
        </authorList>
    </citation>
    <scope>NUCLEOTIDE SEQUENCE [LARGE SCALE GENOMIC DNA]</scope>
    <source>
        <strain evidence="2 5">JCM 12687</strain>
        <plasmid evidence="2">pJCM12687</plasmid>
    </source>
</reference>
<dbReference type="AlphaFoldDB" id="A0A7I7WF06"/>
<proteinExistence type="predicted"/>